<feature type="signal peptide" evidence="1">
    <location>
        <begin position="1"/>
        <end position="22"/>
    </location>
</feature>
<proteinExistence type="predicted"/>
<feature type="chain" id="PRO_5016606383" evidence="1">
    <location>
        <begin position="23"/>
        <end position="417"/>
    </location>
</feature>
<reference evidence="2 4" key="1">
    <citation type="submission" date="2015-11" db="EMBL/GenBank/DDBJ databases">
        <title>Genomic analysis of 38 Legionella species identifies large and diverse effector repertoires.</title>
        <authorList>
            <person name="Burstein D."/>
            <person name="Amaro F."/>
            <person name="Zusman T."/>
            <person name="Lifshitz Z."/>
            <person name="Cohen O."/>
            <person name="Gilbert J.A."/>
            <person name="Pupko T."/>
            <person name="Shuman H.A."/>
            <person name="Segal G."/>
        </authorList>
    </citation>
    <scope>NUCLEOTIDE SEQUENCE [LARGE SCALE GENOMIC DNA]</scope>
    <source>
        <strain evidence="2 4">CDC#1407-AL-14</strain>
    </source>
</reference>
<evidence type="ECO:0000313" key="5">
    <source>
        <dbReference type="Proteomes" id="UP000255066"/>
    </source>
</evidence>
<dbReference type="RefSeq" id="WP_058523091.1">
    <property type="nucleotide sequence ID" value="NZ_CAAAHV010000009.1"/>
</dbReference>
<dbReference type="EMBL" id="LNXT01000012">
    <property type="protein sequence ID" value="KTC73938.1"/>
    <property type="molecule type" value="Genomic_DNA"/>
</dbReference>
<dbReference type="AlphaFoldDB" id="A0A378I5D9"/>
<dbReference type="EMBL" id="UGNW01000001">
    <property type="protein sequence ID" value="STX30418.1"/>
    <property type="molecule type" value="Genomic_DNA"/>
</dbReference>
<dbReference type="SUPFAM" id="SSF75011">
    <property type="entry name" value="3-carboxy-cis,cis-mucoante lactonizing enzyme"/>
    <property type="match status" value="1"/>
</dbReference>
<reference evidence="3 5" key="2">
    <citation type="submission" date="2018-06" db="EMBL/GenBank/DDBJ databases">
        <authorList>
            <consortium name="Pathogen Informatics"/>
            <person name="Doyle S."/>
        </authorList>
    </citation>
    <scope>NUCLEOTIDE SEQUENCE [LARGE SCALE GENOMIC DNA]</scope>
    <source>
        <strain evidence="3 5">NCTC12437</strain>
    </source>
</reference>
<name>A0A378I5D9_9GAMM</name>
<dbReference type="NCBIfam" id="TIGR03803">
    <property type="entry name" value="Gloeo_Verruco"/>
    <property type="match status" value="2"/>
</dbReference>
<sequence length="417" mass="45713">MRCITALLASFFLQLHWSNAISQEYPFSVLYSFDYYLGSAAQNALLISREGVLYGHTDSFIYQFKLNSADEELGILQEAGKQRDGARLSFSGELSLDRRQEFLYGVRNGFLQGDVFKMSIDGRFFQILHEADMETRYAEGYDLKGGVVLSPDERFLYGAAESGGVGNEPRSTSGLIYRINLGNPLHNNYEVIHAFNGQEDENGSAPAASLALSEDGHILYGITSLGGSKKCGTLFKIENVDSSEPKFQLLHSFDCYNEAESRSGGIPEKIVLNEKAKAIYGIAYKTSHWNNAGIIFSIDLADPSYPSSVLHEFTVHDGIHPQALILSPDGKTLFGSTNYFGSTKSNFGTVFKFDIGEPRSGFEILHVFSASNAQPINPGSGLCLAGNSLYGVTEFGGKHGLGGLFEVNLHRDKHKNA</sequence>
<keyword evidence="4" id="KW-1185">Reference proteome</keyword>
<gene>
    <name evidence="2" type="ORF">Lbir_0994</name>
    <name evidence="3" type="ORF">NCTC12437_00172</name>
</gene>
<dbReference type="Proteomes" id="UP000255066">
    <property type="component" value="Unassembled WGS sequence"/>
</dbReference>
<evidence type="ECO:0000256" key="1">
    <source>
        <dbReference type="SAM" id="SignalP"/>
    </source>
</evidence>
<evidence type="ECO:0000313" key="3">
    <source>
        <dbReference type="EMBL" id="STX30418.1"/>
    </source>
</evidence>
<protein>
    <submittedName>
        <fullName evidence="3">Gloeo_Verruco repeat</fullName>
    </submittedName>
</protein>
<dbReference type="Proteomes" id="UP000054735">
    <property type="component" value="Unassembled WGS sequence"/>
</dbReference>
<keyword evidence="1" id="KW-0732">Signal</keyword>
<evidence type="ECO:0000313" key="2">
    <source>
        <dbReference type="EMBL" id="KTC73938.1"/>
    </source>
</evidence>
<evidence type="ECO:0000313" key="4">
    <source>
        <dbReference type="Proteomes" id="UP000054735"/>
    </source>
</evidence>
<dbReference type="OrthoDB" id="5641475at2"/>
<accession>A0A378I5D9</accession>
<dbReference type="InterPro" id="IPR022519">
    <property type="entry name" value="Gloeo/Verruco_rpt"/>
</dbReference>
<organism evidence="3 5">
    <name type="scientific">Legionella birminghamensis</name>
    <dbReference type="NCBI Taxonomy" id="28083"/>
    <lineage>
        <taxon>Bacteria</taxon>
        <taxon>Pseudomonadati</taxon>
        <taxon>Pseudomonadota</taxon>
        <taxon>Gammaproteobacteria</taxon>
        <taxon>Legionellales</taxon>
        <taxon>Legionellaceae</taxon>
        <taxon>Legionella</taxon>
    </lineage>
</organism>